<dbReference type="GO" id="GO:0010206">
    <property type="term" value="P:photosystem II repair"/>
    <property type="evidence" value="ECO:0007669"/>
    <property type="project" value="InterPro"/>
</dbReference>
<dbReference type="STRING" id="41875.K8EHR0"/>
<protein>
    <submittedName>
        <fullName evidence="2">Uncharacterized protein</fullName>
    </submittedName>
</protein>
<dbReference type="InterPro" id="IPR038450">
    <property type="entry name" value="PSII_Psb27_sf"/>
</dbReference>
<dbReference type="OrthoDB" id="543314at2759"/>
<evidence type="ECO:0000256" key="1">
    <source>
        <dbReference type="SAM" id="MobiDB-lite"/>
    </source>
</evidence>
<sequence length="235" mass="26174">MTSRRTGHQFSPLEEEKERGKSRRSFITTTNCPSVLEAKSDSTTRNDEDSSAEAKSCFVSENTRGRCLRKRRRSIVLLQITSSMAALMSNISEEKVFAASSSPEDVPKEYAEKLRSACELLLKSIEYERAHPSASVSERFAAADPAKQAVKEYIQTWQGRPETRDLETSVITGEVLRELARYYKKNGSQVALDAELRDDVVVPKLNEVLNMLPAKAPTLAERVLGISTNSSNKAN</sequence>
<accession>K8EHR0</accession>
<feature type="compositionally biased region" description="Basic and acidic residues" evidence="1">
    <location>
        <begin position="38"/>
        <end position="48"/>
    </location>
</feature>
<dbReference type="Gene3D" id="1.20.58.810">
    <property type="entry name" value="Photosystem II Pbs27"/>
    <property type="match status" value="1"/>
</dbReference>
<dbReference type="AlphaFoldDB" id="K8EHR0"/>
<dbReference type="GO" id="GO:0010207">
    <property type="term" value="P:photosystem II assembly"/>
    <property type="evidence" value="ECO:0007669"/>
    <property type="project" value="InterPro"/>
</dbReference>
<dbReference type="HAMAP" id="MF_01481">
    <property type="entry name" value="PSII_Psb27"/>
    <property type="match status" value="1"/>
</dbReference>
<dbReference type="Pfam" id="PF13326">
    <property type="entry name" value="PSII_Pbs27"/>
    <property type="match status" value="1"/>
</dbReference>
<dbReference type="GO" id="GO:0009523">
    <property type="term" value="C:photosystem II"/>
    <property type="evidence" value="ECO:0007669"/>
    <property type="project" value="InterPro"/>
</dbReference>
<evidence type="ECO:0000313" key="3">
    <source>
        <dbReference type="Proteomes" id="UP000198341"/>
    </source>
</evidence>
<name>K8EHR0_9CHLO</name>
<dbReference type="EMBL" id="FO082271">
    <property type="protein sequence ID" value="CCO17692.1"/>
    <property type="molecule type" value="Genomic_DNA"/>
</dbReference>
<dbReference type="KEGG" id="bpg:Bathy08g03480"/>
<proteinExistence type="inferred from homology"/>
<reference evidence="2 3" key="1">
    <citation type="submission" date="2011-10" db="EMBL/GenBank/DDBJ databases">
        <authorList>
            <person name="Genoscope - CEA"/>
        </authorList>
    </citation>
    <scope>NUCLEOTIDE SEQUENCE [LARGE SCALE GENOMIC DNA]</scope>
    <source>
        <strain evidence="2 3">RCC 1105</strain>
    </source>
</reference>
<dbReference type="Proteomes" id="UP000198341">
    <property type="component" value="Chromosome 8"/>
</dbReference>
<organism evidence="2 3">
    <name type="scientific">Bathycoccus prasinos</name>
    <dbReference type="NCBI Taxonomy" id="41875"/>
    <lineage>
        <taxon>Eukaryota</taxon>
        <taxon>Viridiplantae</taxon>
        <taxon>Chlorophyta</taxon>
        <taxon>Mamiellophyceae</taxon>
        <taxon>Mamiellales</taxon>
        <taxon>Bathycoccaceae</taxon>
        <taxon>Bathycoccus</taxon>
    </lineage>
</organism>
<dbReference type="RefSeq" id="XP_007511571.1">
    <property type="nucleotide sequence ID" value="XM_007511509.1"/>
</dbReference>
<keyword evidence="3" id="KW-1185">Reference proteome</keyword>
<gene>
    <name evidence="2" type="ORF">Bathy08g03480</name>
</gene>
<dbReference type="GeneID" id="19014327"/>
<feature type="region of interest" description="Disordered" evidence="1">
    <location>
        <begin position="1"/>
        <end position="55"/>
    </location>
</feature>
<evidence type="ECO:0000313" key="2">
    <source>
        <dbReference type="EMBL" id="CCO17692.1"/>
    </source>
</evidence>
<dbReference type="InterPro" id="IPR025585">
    <property type="entry name" value="PSII_Psb27"/>
</dbReference>